<dbReference type="Gene3D" id="3.40.50.12370">
    <property type="match status" value="1"/>
</dbReference>
<comment type="similarity">
    <text evidence="1">Belongs to the universal stress protein A family.</text>
</comment>
<evidence type="ECO:0000259" key="2">
    <source>
        <dbReference type="Pfam" id="PF00582"/>
    </source>
</evidence>
<keyword evidence="4" id="KW-1185">Reference proteome</keyword>
<dbReference type="Pfam" id="PF00582">
    <property type="entry name" value="Usp"/>
    <property type="match status" value="1"/>
</dbReference>
<gene>
    <name evidence="3" type="ORF">SAMN06295912_1488</name>
</gene>
<proteinExistence type="inferred from homology"/>
<dbReference type="InterPro" id="IPR006016">
    <property type="entry name" value="UspA"/>
</dbReference>
<evidence type="ECO:0000256" key="1">
    <source>
        <dbReference type="ARBA" id="ARBA00008791"/>
    </source>
</evidence>
<accession>A0A239K8Q6</accession>
<reference evidence="4" key="1">
    <citation type="submission" date="2017-06" db="EMBL/GenBank/DDBJ databases">
        <authorList>
            <person name="Varghese N."/>
            <person name="Submissions S."/>
        </authorList>
    </citation>
    <scope>NUCLEOTIDE SEQUENCE [LARGE SCALE GENOMIC DNA]</scope>
    <source>
        <strain evidence="4">LNB2</strain>
    </source>
</reference>
<protein>
    <submittedName>
        <fullName evidence="3">Nucleotide-binding universal stress protein, UspA family</fullName>
    </submittedName>
</protein>
<feature type="domain" description="UspA" evidence="2">
    <location>
        <begin position="23"/>
        <end position="134"/>
    </location>
</feature>
<dbReference type="EMBL" id="FZOS01000048">
    <property type="protein sequence ID" value="SNT14401.1"/>
    <property type="molecule type" value="Genomic_DNA"/>
</dbReference>
<organism evidence="3 4">
    <name type="scientific">Edaphosphingomonas laterariae</name>
    <dbReference type="NCBI Taxonomy" id="861865"/>
    <lineage>
        <taxon>Bacteria</taxon>
        <taxon>Pseudomonadati</taxon>
        <taxon>Pseudomonadota</taxon>
        <taxon>Alphaproteobacteria</taxon>
        <taxon>Sphingomonadales</taxon>
        <taxon>Rhizorhabdaceae</taxon>
        <taxon>Edaphosphingomonas</taxon>
    </lineage>
</organism>
<evidence type="ECO:0000313" key="3">
    <source>
        <dbReference type="EMBL" id="SNT14401.1"/>
    </source>
</evidence>
<evidence type="ECO:0000313" key="4">
    <source>
        <dbReference type="Proteomes" id="UP000198281"/>
    </source>
</evidence>
<sequence>MLRSARPIIRNHDAVMSKNISIKDVLAVVDGTPASLTGVDQAVAYAGLYDATLAIVVVTENLAWAAAVDPMAYAEAMEASEAQRKEHVAAVRERVAGAPVHVEVHALFEAPGLLPGLAKAEGQYADIVLVPGTGGWQSDGLRRHITEALMFAGVPTMVMPAAWRPAPITHAALGWNASLEAFRAARTVLDLVEPGATVDVVVVDSLDGDKSGQPAPGTRIARHITRHGHNALVHAIASAEHGTSAALQLFAFESRADVLVIGGYGRSRALEFILGGVTRELIAHQRLPIVFVH</sequence>
<dbReference type="SUPFAM" id="SSF52402">
    <property type="entry name" value="Adenine nucleotide alpha hydrolases-like"/>
    <property type="match status" value="2"/>
</dbReference>
<dbReference type="InterPro" id="IPR006015">
    <property type="entry name" value="Universal_stress_UspA"/>
</dbReference>
<dbReference type="AlphaFoldDB" id="A0A239K8Q6"/>
<dbReference type="PRINTS" id="PR01438">
    <property type="entry name" value="UNVRSLSTRESS"/>
</dbReference>
<dbReference type="Proteomes" id="UP000198281">
    <property type="component" value="Unassembled WGS sequence"/>
</dbReference>
<name>A0A239K8Q6_9SPHN</name>